<proteinExistence type="predicted"/>
<dbReference type="Proteomes" id="UP000616724">
    <property type="component" value="Unassembled WGS sequence"/>
</dbReference>
<comment type="caution">
    <text evidence="2">The sequence shown here is derived from an EMBL/GenBank/DDBJ whole genome shotgun (WGS) entry which is preliminary data.</text>
</comment>
<sequence length="298" mass="32190">MGGVVRQVKDVRLGDHLCLAFAHEAEQREVASAFVTAGLERGERVLYFTDGPTGDRVRRWLEESGVDVAEAMATGRLGIRSAEDTYLAAGRFDPDAMIDALREEVDRSLAAGFAGFRVSGEMGWALRGMAGAERLEEYERRVTALFDEGVSAAICLYDTRVFPADRLSALIGSHPGRVQMNALVHEGPLRVIPSFDPAGSRVLRVAGAIDHDSATAWSAALRGAIGGNGLGGDLQIDMSELEFIDVAGLRALVRTAGELEDGRRLRVTRLAPRLNEIVRLVGWDQTTGLIIDAESFPS</sequence>
<evidence type="ECO:0000259" key="1">
    <source>
        <dbReference type="PROSITE" id="PS50801"/>
    </source>
</evidence>
<evidence type="ECO:0000313" key="2">
    <source>
        <dbReference type="EMBL" id="GIH80526.1"/>
    </source>
</evidence>
<dbReference type="InterPro" id="IPR025847">
    <property type="entry name" value="MEDS_domain"/>
</dbReference>
<accession>A0A8J3RUR8</accession>
<evidence type="ECO:0000313" key="3">
    <source>
        <dbReference type="Proteomes" id="UP000616724"/>
    </source>
</evidence>
<organism evidence="2 3">
    <name type="scientific">Planobispora longispora</name>
    <dbReference type="NCBI Taxonomy" id="28887"/>
    <lineage>
        <taxon>Bacteria</taxon>
        <taxon>Bacillati</taxon>
        <taxon>Actinomycetota</taxon>
        <taxon>Actinomycetes</taxon>
        <taxon>Streptosporangiales</taxon>
        <taxon>Streptosporangiaceae</taxon>
        <taxon>Planobispora</taxon>
    </lineage>
</organism>
<feature type="domain" description="STAS" evidence="1">
    <location>
        <begin position="199"/>
        <end position="298"/>
    </location>
</feature>
<dbReference type="Pfam" id="PF14417">
    <property type="entry name" value="MEDS"/>
    <property type="match status" value="1"/>
</dbReference>
<keyword evidence="3" id="KW-1185">Reference proteome</keyword>
<dbReference type="SUPFAM" id="SSF52091">
    <property type="entry name" value="SpoIIaa-like"/>
    <property type="match status" value="1"/>
</dbReference>
<gene>
    <name evidence="2" type="ORF">Plo01_69550</name>
</gene>
<dbReference type="AlphaFoldDB" id="A0A8J3RUR8"/>
<dbReference type="InterPro" id="IPR058548">
    <property type="entry name" value="MlaB-like_STAS"/>
</dbReference>
<dbReference type="InterPro" id="IPR002645">
    <property type="entry name" value="STAS_dom"/>
</dbReference>
<dbReference type="Gene3D" id="3.30.750.24">
    <property type="entry name" value="STAS domain"/>
    <property type="match status" value="1"/>
</dbReference>
<dbReference type="EMBL" id="BOOH01000060">
    <property type="protein sequence ID" value="GIH80526.1"/>
    <property type="molecule type" value="Genomic_DNA"/>
</dbReference>
<reference evidence="2 3" key="1">
    <citation type="submission" date="2021-01" db="EMBL/GenBank/DDBJ databases">
        <title>Whole genome shotgun sequence of Planobispora longispora NBRC 13918.</title>
        <authorList>
            <person name="Komaki H."/>
            <person name="Tamura T."/>
        </authorList>
    </citation>
    <scope>NUCLEOTIDE SEQUENCE [LARGE SCALE GENOMIC DNA]</scope>
    <source>
        <strain evidence="2 3">NBRC 13918</strain>
    </source>
</reference>
<dbReference type="InterPro" id="IPR036513">
    <property type="entry name" value="STAS_dom_sf"/>
</dbReference>
<protein>
    <recommendedName>
        <fullName evidence="1">STAS domain-containing protein</fullName>
    </recommendedName>
</protein>
<dbReference type="PROSITE" id="PS50801">
    <property type="entry name" value="STAS"/>
    <property type="match status" value="1"/>
</dbReference>
<dbReference type="CDD" id="cd07043">
    <property type="entry name" value="STAS_anti-anti-sigma_factors"/>
    <property type="match status" value="1"/>
</dbReference>
<name>A0A8J3RUR8_9ACTN</name>
<dbReference type="Pfam" id="PF13466">
    <property type="entry name" value="STAS_2"/>
    <property type="match status" value="1"/>
</dbReference>